<dbReference type="GeneID" id="86062010"/>
<evidence type="ECO:0008006" key="4">
    <source>
        <dbReference type="Google" id="ProtNLM"/>
    </source>
</evidence>
<feature type="signal peptide" evidence="1">
    <location>
        <begin position="1"/>
        <end position="23"/>
    </location>
</feature>
<protein>
    <recommendedName>
        <fullName evidence="4">Lipoprotein</fullName>
    </recommendedName>
</protein>
<gene>
    <name evidence="2" type="ORF">DFR60_106258</name>
</gene>
<comment type="caution">
    <text evidence="2">The sequence shown here is derived from an EMBL/GenBank/DDBJ whole genome shotgun (WGS) entry which is preliminary data.</text>
</comment>
<evidence type="ECO:0000313" key="2">
    <source>
        <dbReference type="EMBL" id="PXX53139.1"/>
    </source>
</evidence>
<dbReference type="Proteomes" id="UP000248057">
    <property type="component" value="Unassembled WGS sequence"/>
</dbReference>
<proteinExistence type="predicted"/>
<name>A0A2V3Y4I6_9FIRM</name>
<feature type="chain" id="PRO_5016118233" description="Lipoprotein" evidence="1">
    <location>
        <begin position="24"/>
        <end position="148"/>
    </location>
</feature>
<dbReference type="RefSeq" id="WP_110323369.1">
    <property type="nucleotide sequence ID" value="NZ_QJKD01000006.1"/>
</dbReference>
<accession>A0A2V3Y4I6</accession>
<dbReference type="PROSITE" id="PS51257">
    <property type="entry name" value="PROKAR_LIPOPROTEIN"/>
    <property type="match status" value="1"/>
</dbReference>
<keyword evidence="3" id="KW-1185">Reference proteome</keyword>
<evidence type="ECO:0000256" key="1">
    <source>
        <dbReference type="SAM" id="SignalP"/>
    </source>
</evidence>
<dbReference type="EMBL" id="QJKD01000006">
    <property type="protein sequence ID" value="PXX53139.1"/>
    <property type="molecule type" value="Genomic_DNA"/>
</dbReference>
<evidence type="ECO:0000313" key="3">
    <source>
        <dbReference type="Proteomes" id="UP000248057"/>
    </source>
</evidence>
<sequence length="148" mass="16613">MKWELCILAAVLLLLTGCNSQKAESPEEQTGTGVTEVVKADPTTQSALDSEAEIPEWWGSYEDGDRQLGITNFNGTMFWFELKAGEPHTLEGAAAVDPENQYAADYMDLHFEYKKETGDVVITLWEEREDSNERIVFTGTYSPHSDQE</sequence>
<dbReference type="AlphaFoldDB" id="A0A2V3Y4I6"/>
<keyword evidence="1" id="KW-0732">Signal</keyword>
<organism evidence="2 3">
    <name type="scientific">Hungatella effluvii</name>
    <dbReference type="NCBI Taxonomy" id="1096246"/>
    <lineage>
        <taxon>Bacteria</taxon>
        <taxon>Bacillati</taxon>
        <taxon>Bacillota</taxon>
        <taxon>Clostridia</taxon>
        <taxon>Lachnospirales</taxon>
        <taxon>Lachnospiraceae</taxon>
        <taxon>Hungatella</taxon>
    </lineage>
</organism>
<reference evidence="2 3" key="1">
    <citation type="submission" date="2018-05" db="EMBL/GenBank/DDBJ databases">
        <title>Genomic Encyclopedia of Type Strains, Phase IV (KMG-IV): sequencing the most valuable type-strain genomes for metagenomic binning, comparative biology and taxonomic classification.</title>
        <authorList>
            <person name="Goeker M."/>
        </authorList>
    </citation>
    <scope>NUCLEOTIDE SEQUENCE [LARGE SCALE GENOMIC DNA]</scope>
    <source>
        <strain evidence="2 3">DSM 24995</strain>
    </source>
</reference>